<reference evidence="3" key="2">
    <citation type="submission" date="2020-11" db="EMBL/GenBank/DDBJ databases">
        <authorList>
            <person name="McCartney M.A."/>
            <person name="Auch B."/>
            <person name="Kono T."/>
            <person name="Mallez S."/>
            <person name="Becker A."/>
            <person name="Gohl D.M."/>
            <person name="Silverstein K.A.T."/>
            <person name="Koren S."/>
            <person name="Bechman K.B."/>
            <person name="Herman A."/>
            <person name="Abrahante J.E."/>
            <person name="Garbe J."/>
        </authorList>
    </citation>
    <scope>NUCLEOTIDE SEQUENCE</scope>
    <source>
        <strain evidence="3">Duluth1</strain>
        <tissue evidence="3">Whole animal</tissue>
    </source>
</reference>
<name>A0A9D4HEY0_DREPO</name>
<reference evidence="3" key="1">
    <citation type="journal article" date="2019" name="bioRxiv">
        <title>The Genome of the Zebra Mussel, Dreissena polymorpha: A Resource for Invasive Species Research.</title>
        <authorList>
            <person name="McCartney M.A."/>
            <person name="Auch B."/>
            <person name="Kono T."/>
            <person name="Mallez S."/>
            <person name="Zhang Y."/>
            <person name="Obille A."/>
            <person name="Becker A."/>
            <person name="Abrahante J.E."/>
            <person name="Garbe J."/>
            <person name="Badalamenti J.P."/>
            <person name="Herman A."/>
            <person name="Mangelson H."/>
            <person name="Liachko I."/>
            <person name="Sullivan S."/>
            <person name="Sone E.D."/>
            <person name="Koren S."/>
            <person name="Silverstein K.A.T."/>
            <person name="Beckman K.B."/>
            <person name="Gohl D.M."/>
        </authorList>
    </citation>
    <scope>NUCLEOTIDE SEQUENCE</scope>
    <source>
        <strain evidence="3">Duluth1</strain>
        <tissue evidence="3">Whole animal</tissue>
    </source>
</reference>
<evidence type="ECO:0000256" key="1">
    <source>
        <dbReference type="ARBA" id="ARBA00006795"/>
    </source>
</evidence>
<keyword evidence="4" id="KW-1185">Reference proteome</keyword>
<sequence length="56" mass="6703">MKVFRKTLTKMFEERGEDVVFMETCMRLKHFPHMCLECVPLEKEVGDMAPIYFKVC</sequence>
<dbReference type="InterPro" id="IPR006768">
    <property type="entry name" value="Cwf19-like_C_dom-1"/>
</dbReference>
<dbReference type="Pfam" id="PF04677">
    <property type="entry name" value="CwfJ_C_1"/>
    <property type="match status" value="1"/>
</dbReference>
<comment type="caution">
    <text evidence="3">The sequence shown here is derived from an EMBL/GenBank/DDBJ whole genome shotgun (WGS) entry which is preliminary data.</text>
</comment>
<dbReference type="EMBL" id="JAIWYP010000004">
    <property type="protein sequence ID" value="KAH3830627.1"/>
    <property type="molecule type" value="Genomic_DNA"/>
</dbReference>
<dbReference type="AlphaFoldDB" id="A0A9D4HEY0"/>
<dbReference type="GO" id="GO:0000398">
    <property type="term" value="P:mRNA splicing, via spliceosome"/>
    <property type="evidence" value="ECO:0007669"/>
    <property type="project" value="TreeGrafter"/>
</dbReference>
<dbReference type="PANTHER" id="PTHR12072:SF5">
    <property type="entry name" value="CWF19-LIKE PROTEIN 2"/>
    <property type="match status" value="1"/>
</dbReference>
<dbReference type="InterPro" id="IPR040194">
    <property type="entry name" value="Cwf19-like"/>
</dbReference>
<dbReference type="GO" id="GO:0071014">
    <property type="term" value="C:post-mRNA release spliceosomal complex"/>
    <property type="evidence" value="ECO:0007669"/>
    <property type="project" value="TreeGrafter"/>
</dbReference>
<comment type="similarity">
    <text evidence="1">Belongs to the CWF19 family.</text>
</comment>
<protein>
    <recommendedName>
        <fullName evidence="2">Cwf19-like C-terminal domain-containing protein</fullName>
    </recommendedName>
</protein>
<dbReference type="Proteomes" id="UP000828390">
    <property type="component" value="Unassembled WGS sequence"/>
</dbReference>
<evidence type="ECO:0000313" key="4">
    <source>
        <dbReference type="Proteomes" id="UP000828390"/>
    </source>
</evidence>
<dbReference type="PANTHER" id="PTHR12072">
    <property type="entry name" value="CWF19, CELL CYCLE CONTROL PROTEIN"/>
    <property type="match status" value="1"/>
</dbReference>
<accession>A0A9D4HEY0</accession>
<proteinExistence type="inferred from homology"/>
<organism evidence="3 4">
    <name type="scientific">Dreissena polymorpha</name>
    <name type="common">Zebra mussel</name>
    <name type="synonym">Mytilus polymorpha</name>
    <dbReference type="NCBI Taxonomy" id="45954"/>
    <lineage>
        <taxon>Eukaryota</taxon>
        <taxon>Metazoa</taxon>
        <taxon>Spiralia</taxon>
        <taxon>Lophotrochozoa</taxon>
        <taxon>Mollusca</taxon>
        <taxon>Bivalvia</taxon>
        <taxon>Autobranchia</taxon>
        <taxon>Heteroconchia</taxon>
        <taxon>Euheterodonta</taxon>
        <taxon>Imparidentia</taxon>
        <taxon>Neoheterodontei</taxon>
        <taxon>Myida</taxon>
        <taxon>Dreissenoidea</taxon>
        <taxon>Dreissenidae</taxon>
        <taxon>Dreissena</taxon>
    </lineage>
</organism>
<evidence type="ECO:0000313" key="3">
    <source>
        <dbReference type="EMBL" id="KAH3830627.1"/>
    </source>
</evidence>
<evidence type="ECO:0000259" key="2">
    <source>
        <dbReference type="Pfam" id="PF04677"/>
    </source>
</evidence>
<feature type="domain" description="Cwf19-like C-terminal" evidence="2">
    <location>
        <begin position="1"/>
        <end position="54"/>
    </location>
</feature>
<gene>
    <name evidence="3" type="ORF">DPMN_103872</name>
</gene>